<comment type="subcellular location">
    <subcellularLocation>
        <location evidence="1">Membrane</location>
        <topology evidence="1">Multi-pass membrane protein</topology>
    </subcellularLocation>
</comment>
<proteinExistence type="inferred from homology"/>
<accession>A0A672I0D8</accession>
<keyword evidence="4 6" id="KW-1133">Transmembrane helix</keyword>
<feature type="transmembrane region" description="Helical" evidence="6">
    <location>
        <begin position="92"/>
        <end position="110"/>
    </location>
</feature>
<dbReference type="InterPro" id="IPR030417">
    <property type="entry name" value="MS4A"/>
</dbReference>
<evidence type="ECO:0000256" key="4">
    <source>
        <dbReference type="ARBA" id="ARBA00022989"/>
    </source>
</evidence>
<dbReference type="Ensembl" id="ENSSFAT00005035847.1">
    <property type="protein sequence ID" value="ENSSFAP00005034547.1"/>
    <property type="gene ID" value="ENSSFAG00005017526.1"/>
</dbReference>
<evidence type="ECO:0000256" key="5">
    <source>
        <dbReference type="ARBA" id="ARBA00023136"/>
    </source>
</evidence>
<dbReference type="AlphaFoldDB" id="A0A672I0D8"/>
<gene>
    <name evidence="7" type="primary">LOC115397102</name>
</gene>
<evidence type="ECO:0000313" key="8">
    <source>
        <dbReference type="Proteomes" id="UP000472267"/>
    </source>
</evidence>
<dbReference type="PANTHER" id="PTHR23320">
    <property type="entry name" value="MEMBRANE-SPANNING 4-DOMAINS SUBFAMILY A MS4A -RELATED"/>
    <property type="match status" value="1"/>
</dbReference>
<protein>
    <submittedName>
        <fullName evidence="7">Membrane-spanning 4-domains subfamily A member 6B-like</fullName>
    </submittedName>
</protein>
<keyword evidence="5 6" id="KW-0472">Membrane</keyword>
<dbReference type="InterPro" id="IPR007237">
    <property type="entry name" value="CD20-like"/>
</dbReference>
<dbReference type="PANTHER" id="PTHR23320:SF125">
    <property type="entry name" value="TRANSMEMBRANE PROTEIN 176L.1-RELATED"/>
    <property type="match status" value="1"/>
</dbReference>
<dbReference type="GO" id="GO:0016020">
    <property type="term" value="C:membrane"/>
    <property type="evidence" value="ECO:0007669"/>
    <property type="project" value="UniProtKB-SubCell"/>
</dbReference>
<dbReference type="Proteomes" id="UP000472267">
    <property type="component" value="Chromosome 11"/>
</dbReference>
<feature type="transmembrane region" description="Helical" evidence="6">
    <location>
        <begin position="117"/>
        <end position="142"/>
    </location>
</feature>
<keyword evidence="3 6" id="KW-0812">Transmembrane</keyword>
<feature type="transmembrane region" description="Helical" evidence="6">
    <location>
        <begin position="194"/>
        <end position="217"/>
    </location>
</feature>
<dbReference type="OrthoDB" id="8951938at2759"/>
<keyword evidence="8" id="KW-1185">Reference proteome</keyword>
<feature type="transmembrane region" description="Helical" evidence="6">
    <location>
        <begin position="55"/>
        <end position="80"/>
    </location>
</feature>
<reference evidence="7" key="2">
    <citation type="submission" date="2025-05" db="UniProtKB">
        <authorList>
            <consortium name="Ensembl"/>
        </authorList>
    </citation>
    <scope>IDENTIFICATION</scope>
</reference>
<name>A0A672I0D8_SALFA</name>
<evidence type="ECO:0000256" key="1">
    <source>
        <dbReference type="ARBA" id="ARBA00004141"/>
    </source>
</evidence>
<reference evidence="7" key="1">
    <citation type="submission" date="2019-06" db="EMBL/GenBank/DDBJ databases">
        <authorList>
            <consortium name="Wellcome Sanger Institute Data Sharing"/>
        </authorList>
    </citation>
    <scope>NUCLEOTIDE SEQUENCE [LARGE SCALE GENOMIC DNA]</scope>
</reference>
<dbReference type="Ensembl" id="ENSSFAT00005035840.1">
    <property type="protein sequence ID" value="ENSSFAP00005034540.1"/>
    <property type="gene ID" value="ENSSFAG00005017526.1"/>
</dbReference>
<evidence type="ECO:0000256" key="2">
    <source>
        <dbReference type="ARBA" id="ARBA00009565"/>
    </source>
</evidence>
<evidence type="ECO:0000313" key="7">
    <source>
        <dbReference type="Ensembl" id="ENSSFAP00005034540.1"/>
    </source>
</evidence>
<evidence type="ECO:0000256" key="3">
    <source>
        <dbReference type="ARBA" id="ARBA00022692"/>
    </source>
</evidence>
<sequence length="245" mass="26995">MSVSISKADGVTMLTMTSDPDSVCPPLCQVLKGLCYSPVCCTVSRHMKRIQTGSLSALGTLQILIGLFNIALGVILSTWGGGSDWRMDFTGYPYWMGGFFVLFGVVCILTEKFPSPCLVFLHLALHLCGVGFAIAAIVLYSINTANVRLWWMCNEDRYWYRRHTTPSPNPELTAMLKDRCLEAQALSLALLRSISSLLIVLSVVELCVVLSAFVFGVKSMRSREEKPKQAAADLDQYQPLLQDAA</sequence>
<comment type="similarity">
    <text evidence="2">Belongs to the MS4A family.</text>
</comment>
<dbReference type="Pfam" id="PF04103">
    <property type="entry name" value="CD20"/>
    <property type="match status" value="1"/>
</dbReference>
<organism evidence="7 8">
    <name type="scientific">Salarias fasciatus</name>
    <name type="common">Jewelled blenny</name>
    <name type="synonym">Blennius fasciatus</name>
    <dbReference type="NCBI Taxonomy" id="181472"/>
    <lineage>
        <taxon>Eukaryota</taxon>
        <taxon>Metazoa</taxon>
        <taxon>Chordata</taxon>
        <taxon>Craniata</taxon>
        <taxon>Vertebrata</taxon>
        <taxon>Euteleostomi</taxon>
        <taxon>Actinopterygii</taxon>
        <taxon>Neopterygii</taxon>
        <taxon>Teleostei</taxon>
        <taxon>Neoteleostei</taxon>
        <taxon>Acanthomorphata</taxon>
        <taxon>Ovalentaria</taxon>
        <taxon>Blenniimorphae</taxon>
        <taxon>Blenniiformes</taxon>
        <taxon>Blennioidei</taxon>
        <taxon>Blenniidae</taxon>
        <taxon>Salariinae</taxon>
        <taxon>Salarias</taxon>
    </lineage>
</organism>
<evidence type="ECO:0000256" key="6">
    <source>
        <dbReference type="SAM" id="Phobius"/>
    </source>
</evidence>